<feature type="transmembrane region" description="Helical" evidence="1">
    <location>
        <begin position="6"/>
        <end position="21"/>
    </location>
</feature>
<keyword evidence="1" id="KW-0472">Membrane</keyword>
<dbReference type="EMBL" id="OX365916">
    <property type="protein sequence ID" value="CAI4060042.1"/>
    <property type="molecule type" value="Genomic_DNA"/>
</dbReference>
<reference evidence="2" key="1">
    <citation type="submission" date="2022-10" db="EMBL/GenBank/DDBJ databases">
        <authorList>
            <person name="Byrne P K."/>
        </authorList>
    </citation>
    <scope>NUCLEOTIDE SEQUENCE</scope>
    <source>
        <strain evidence="2">CBS7001</strain>
    </source>
</reference>
<protein>
    <recommendedName>
        <fullName evidence="4">YER053C-A-like protein</fullName>
    </recommendedName>
</protein>
<gene>
    <name evidence="2" type="primary">SUVC05G1320</name>
    <name evidence="2" type="ORF">SUVC_05G1320</name>
</gene>
<sequence length="37" mass="4493">MQDLEIFLSIFAFFFVFYFGAHRTVMNRNKSDVPYLQ</sequence>
<evidence type="ECO:0008006" key="4">
    <source>
        <dbReference type="Google" id="ProtNLM"/>
    </source>
</evidence>
<evidence type="ECO:0000256" key="1">
    <source>
        <dbReference type="SAM" id="Phobius"/>
    </source>
</evidence>
<organism evidence="2 3">
    <name type="scientific">Saccharomyces uvarum</name>
    <name type="common">Yeast</name>
    <name type="synonym">Saccharomyces bayanus var. uvarum</name>
    <dbReference type="NCBI Taxonomy" id="230603"/>
    <lineage>
        <taxon>Eukaryota</taxon>
        <taxon>Fungi</taxon>
        <taxon>Dikarya</taxon>
        <taxon>Ascomycota</taxon>
        <taxon>Saccharomycotina</taxon>
        <taxon>Saccharomycetes</taxon>
        <taxon>Saccharomycetales</taxon>
        <taxon>Saccharomycetaceae</taxon>
        <taxon>Saccharomyces</taxon>
    </lineage>
</organism>
<keyword evidence="1" id="KW-1133">Transmembrane helix</keyword>
<dbReference type="Proteomes" id="UP001162090">
    <property type="component" value="Chromosome 5"/>
</dbReference>
<dbReference type="AlphaFoldDB" id="A0AA35JI65"/>
<accession>A0AA35JI65</accession>
<evidence type="ECO:0000313" key="2">
    <source>
        <dbReference type="EMBL" id="CAI4060042.1"/>
    </source>
</evidence>
<keyword evidence="1" id="KW-0812">Transmembrane</keyword>
<name>A0AA35JI65_SACUV</name>
<evidence type="ECO:0000313" key="3">
    <source>
        <dbReference type="Proteomes" id="UP001162090"/>
    </source>
</evidence>
<proteinExistence type="predicted"/>